<dbReference type="InterPro" id="IPR037291">
    <property type="entry name" value="DUF4139"/>
</dbReference>
<feature type="domain" description="DUF4139" evidence="3">
    <location>
        <begin position="217"/>
        <end position="530"/>
    </location>
</feature>
<dbReference type="InterPro" id="IPR025554">
    <property type="entry name" value="DUF4140"/>
</dbReference>
<evidence type="ECO:0008006" key="7">
    <source>
        <dbReference type="Google" id="ProtNLM"/>
    </source>
</evidence>
<keyword evidence="1" id="KW-0175">Coiled coil</keyword>
<feature type="domain" description="DUF4140" evidence="4">
    <location>
        <begin position="33"/>
        <end position="128"/>
    </location>
</feature>
<evidence type="ECO:0000313" key="6">
    <source>
        <dbReference type="Proteomes" id="UP000192980"/>
    </source>
</evidence>
<name>A0A1X7IGI6_9SPHI</name>
<dbReference type="Pfam" id="PF13598">
    <property type="entry name" value="DUF4139"/>
    <property type="match status" value="1"/>
</dbReference>
<evidence type="ECO:0000313" key="5">
    <source>
        <dbReference type="EMBL" id="SMG13866.1"/>
    </source>
</evidence>
<dbReference type="Proteomes" id="UP000192980">
    <property type="component" value="Unassembled WGS sequence"/>
</dbReference>
<dbReference type="Pfam" id="PF13600">
    <property type="entry name" value="DUF4140"/>
    <property type="match status" value="1"/>
</dbReference>
<gene>
    <name evidence="5" type="ORF">SAMN05660862_0810</name>
</gene>
<feature type="chain" id="PRO_5012801409" description="Mucoidy inhibitor MuiA family protein" evidence="2">
    <location>
        <begin position="21"/>
        <end position="537"/>
    </location>
</feature>
<keyword evidence="2" id="KW-0732">Signal</keyword>
<accession>A0A1X7IGI6</accession>
<dbReference type="PANTHER" id="PTHR31005">
    <property type="entry name" value="DUF4139 DOMAIN-CONTAINING PROTEIN"/>
    <property type="match status" value="1"/>
</dbReference>
<evidence type="ECO:0000256" key="1">
    <source>
        <dbReference type="SAM" id="Coils"/>
    </source>
</evidence>
<evidence type="ECO:0000256" key="2">
    <source>
        <dbReference type="SAM" id="SignalP"/>
    </source>
</evidence>
<dbReference type="InterPro" id="IPR011935">
    <property type="entry name" value="CHP02231"/>
</dbReference>
<sequence length="537" mass="59466">MMKNSFLLFCSLLAAQVSFAQKTNSTKAELKDVTVFTNAAEMNHTASVQLPTGTSEIVFTHVANSIDENSIQVGTNGSVTVLSVRPALNYLETDVKTAQYIEVEGNYKKATSTLKSLQNQKITEESLLKLLEQNQKIGGDNSSTSVAELMKMTEYYKPKYLEVKNNITALEEKIEAQQAIVNKALIQFNEVKGQTSGTGGQLIMQVMTNQAGTQPFQISYMANNAGWNASYDLRANDTKSPLQIVYKANVLQQTGVDWNQVKLRLSTSNPTQGGIAPTLTPWLLYFNNPNNIRIRGVASPQANMLMDEVVVTGAVAKEAKLSSKALGNYVQQTENQLSTTFDVDIPYTIASNGKQHSVSLKEYAQPANYEYFVAPRVQQDVFLVAELTDYEKLNLIPGQANVMFENMLVGKTYINPYTNNDTLKLSMGRDKMIAVKRERMNDLSQSKILGSSKRQSIVYEISIKNNKKSGVDLTVQDQFPISTDKTIEVTVDETSGASIDKETGIVTWNVNIAPGSTKKLKFGYTVKYPKDKQVTIY</sequence>
<dbReference type="PANTHER" id="PTHR31005:SF8">
    <property type="entry name" value="DUF4139 DOMAIN-CONTAINING PROTEIN"/>
    <property type="match status" value="1"/>
</dbReference>
<protein>
    <recommendedName>
        <fullName evidence="7">Mucoidy inhibitor MuiA family protein</fullName>
    </recommendedName>
</protein>
<proteinExistence type="predicted"/>
<dbReference type="EMBL" id="FXAU01000001">
    <property type="protein sequence ID" value="SMG13866.1"/>
    <property type="molecule type" value="Genomic_DNA"/>
</dbReference>
<reference evidence="5 6" key="1">
    <citation type="submission" date="2017-04" db="EMBL/GenBank/DDBJ databases">
        <authorList>
            <person name="Afonso C.L."/>
            <person name="Miller P.J."/>
            <person name="Scott M.A."/>
            <person name="Spackman E."/>
            <person name="Goraichik I."/>
            <person name="Dimitrov K.M."/>
            <person name="Suarez D.L."/>
            <person name="Swayne D.E."/>
        </authorList>
    </citation>
    <scope>NUCLEOTIDE SEQUENCE [LARGE SCALE GENOMIC DNA]</scope>
    <source>
        <strain evidence="5 6">DSM 22418</strain>
    </source>
</reference>
<feature type="coiled-coil region" evidence="1">
    <location>
        <begin position="100"/>
        <end position="134"/>
    </location>
</feature>
<keyword evidence="6" id="KW-1185">Reference proteome</keyword>
<dbReference type="OrthoDB" id="634585at2"/>
<dbReference type="AlphaFoldDB" id="A0A1X7IGI6"/>
<dbReference type="NCBIfam" id="TIGR02231">
    <property type="entry name" value="mucoidy inhibitor MuiA family protein"/>
    <property type="match status" value="1"/>
</dbReference>
<feature type="signal peptide" evidence="2">
    <location>
        <begin position="1"/>
        <end position="20"/>
    </location>
</feature>
<organism evidence="5 6">
    <name type="scientific">Sphingobacterium psychroaquaticum</name>
    <dbReference type="NCBI Taxonomy" id="561061"/>
    <lineage>
        <taxon>Bacteria</taxon>
        <taxon>Pseudomonadati</taxon>
        <taxon>Bacteroidota</taxon>
        <taxon>Sphingobacteriia</taxon>
        <taxon>Sphingobacteriales</taxon>
        <taxon>Sphingobacteriaceae</taxon>
        <taxon>Sphingobacterium</taxon>
    </lineage>
</organism>
<dbReference type="RefSeq" id="WP_085471651.1">
    <property type="nucleotide sequence ID" value="NZ_FXAU01000001.1"/>
</dbReference>
<evidence type="ECO:0000259" key="3">
    <source>
        <dbReference type="Pfam" id="PF13598"/>
    </source>
</evidence>
<dbReference type="STRING" id="561061.SAMN05660862_0810"/>
<feature type="coiled-coil region" evidence="1">
    <location>
        <begin position="160"/>
        <end position="187"/>
    </location>
</feature>
<evidence type="ECO:0000259" key="4">
    <source>
        <dbReference type="Pfam" id="PF13600"/>
    </source>
</evidence>